<protein>
    <submittedName>
        <fullName evidence="1">Uncharacterized protein</fullName>
    </submittedName>
</protein>
<dbReference type="EMBL" id="CM042889">
    <property type="protein sequence ID" value="KAI4319741.1"/>
    <property type="molecule type" value="Genomic_DNA"/>
</dbReference>
<gene>
    <name evidence="1" type="ORF">MLD38_033305</name>
</gene>
<proteinExistence type="predicted"/>
<evidence type="ECO:0000313" key="2">
    <source>
        <dbReference type="Proteomes" id="UP001057402"/>
    </source>
</evidence>
<keyword evidence="2" id="KW-1185">Reference proteome</keyword>
<organism evidence="1 2">
    <name type="scientific">Melastoma candidum</name>
    <dbReference type="NCBI Taxonomy" id="119954"/>
    <lineage>
        <taxon>Eukaryota</taxon>
        <taxon>Viridiplantae</taxon>
        <taxon>Streptophyta</taxon>
        <taxon>Embryophyta</taxon>
        <taxon>Tracheophyta</taxon>
        <taxon>Spermatophyta</taxon>
        <taxon>Magnoliopsida</taxon>
        <taxon>eudicotyledons</taxon>
        <taxon>Gunneridae</taxon>
        <taxon>Pentapetalae</taxon>
        <taxon>rosids</taxon>
        <taxon>malvids</taxon>
        <taxon>Myrtales</taxon>
        <taxon>Melastomataceae</taxon>
        <taxon>Melastomatoideae</taxon>
        <taxon>Melastomateae</taxon>
        <taxon>Melastoma</taxon>
    </lineage>
</organism>
<name>A0ACB9MA21_9MYRT</name>
<accession>A0ACB9MA21</accession>
<evidence type="ECO:0000313" key="1">
    <source>
        <dbReference type="EMBL" id="KAI4319741.1"/>
    </source>
</evidence>
<dbReference type="Proteomes" id="UP001057402">
    <property type="component" value="Chromosome 10"/>
</dbReference>
<reference evidence="2" key="1">
    <citation type="journal article" date="2023" name="Front. Plant Sci.">
        <title>Chromosomal-level genome assembly of Melastoma candidum provides insights into trichome evolution.</title>
        <authorList>
            <person name="Zhong Y."/>
            <person name="Wu W."/>
            <person name="Sun C."/>
            <person name="Zou P."/>
            <person name="Liu Y."/>
            <person name="Dai S."/>
            <person name="Zhou R."/>
        </authorList>
    </citation>
    <scope>NUCLEOTIDE SEQUENCE [LARGE SCALE GENOMIC DNA]</scope>
</reference>
<sequence>MTTALTRLITRHSHLRSFPANRLLFSSVPDPHTQPPPIQPVSYAPKPKPDPDPQPTPAADPTLSERSPEPAGETSRPLRQARPARASWTREDIRYVKDAPSISPVSYPTKVAPLPEDMPVTGESGKGAEKGEEVKKGDGEVVKVTRRLRIFEREDREERMKVPFPTLLRQVKKELKPIYDLAEAIRLVKANVKSKFDETMEAHVVLGIEKKRSDMIVRGSLALPHGDGRKVAKIAFLGEGQDADEAREAGADIVGGVELVEKIASGGGKFDVKKCFTTPGFMPKVLKIAKILKPLGLLPNAKQGTLITDVSRAVKEAKQSSVDFKMDKTAIVHVGLGKVSLSEDCLRENVGAFMEALLRAKPAGLKKASKYAGYINSFHICSTMGPGYHVSIQSLSKAADHHSKAILG</sequence>
<comment type="caution">
    <text evidence="1">The sequence shown here is derived from an EMBL/GenBank/DDBJ whole genome shotgun (WGS) entry which is preliminary data.</text>
</comment>